<accession>A0A4Y8MWV3</accession>
<dbReference type="InterPro" id="IPR013785">
    <property type="entry name" value="Aldolase_TIM"/>
</dbReference>
<keyword evidence="3" id="KW-0560">Oxidoreductase</keyword>
<dbReference type="AlphaFoldDB" id="A0A4Y8MWV3"/>
<dbReference type="InterPro" id="IPR001155">
    <property type="entry name" value="OxRdtase_FMN_N"/>
</dbReference>
<dbReference type="EMBL" id="SNVI01000002">
    <property type="protein sequence ID" value="TFE42007.1"/>
    <property type="molecule type" value="Genomic_DNA"/>
</dbReference>
<evidence type="ECO:0000256" key="2">
    <source>
        <dbReference type="ARBA" id="ARBA00005979"/>
    </source>
</evidence>
<dbReference type="PANTHER" id="PTHR22893:SF91">
    <property type="entry name" value="NADPH DEHYDROGENASE 2-RELATED"/>
    <property type="match status" value="1"/>
</dbReference>
<comment type="caution">
    <text evidence="5">The sequence shown here is derived from an EMBL/GenBank/DDBJ whole genome shotgun (WGS) entry which is preliminary data.</text>
</comment>
<dbReference type="RefSeq" id="WP_134465283.1">
    <property type="nucleotide sequence ID" value="NZ_JBHMFL010000100.1"/>
</dbReference>
<feature type="domain" description="NADH:flavin oxidoreductase/NADH oxidase N-terminal" evidence="4">
    <location>
        <begin position="2"/>
        <end position="340"/>
    </location>
</feature>
<dbReference type="SUPFAM" id="SSF51395">
    <property type="entry name" value="FMN-linked oxidoreductases"/>
    <property type="match status" value="1"/>
</dbReference>
<comment type="cofactor">
    <cofactor evidence="1">
        <name>FMN</name>
        <dbReference type="ChEBI" id="CHEBI:58210"/>
    </cofactor>
</comment>
<dbReference type="GeneID" id="97310863"/>
<evidence type="ECO:0000313" key="6">
    <source>
        <dbReference type="Proteomes" id="UP000297385"/>
    </source>
</evidence>
<gene>
    <name evidence="5" type="ORF">E2553_35920</name>
</gene>
<evidence type="ECO:0000256" key="1">
    <source>
        <dbReference type="ARBA" id="ARBA00001917"/>
    </source>
</evidence>
<protein>
    <submittedName>
        <fullName evidence="5">Alkene reductase</fullName>
    </submittedName>
</protein>
<dbReference type="FunFam" id="3.20.20.70:FF:000059">
    <property type="entry name" value="N-ethylmaleimide reductase, FMN-linked"/>
    <property type="match status" value="1"/>
</dbReference>
<dbReference type="Pfam" id="PF00724">
    <property type="entry name" value="Oxidored_FMN"/>
    <property type="match status" value="1"/>
</dbReference>
<dbReference type="CDD" id="cd02933">
    <property type="entry name" value="OYE_like_FMN"/>
    <property type="match status" value="1"/>
</dbReference>
<name>A0A4Y8MWV3_9BURK</name>
<evidence type="ECO:0000256" key="3">
    <source>
        <dbReference type="ARBA" id="ARBA00023002"/>
    </source>
</evidence>
<dbReference type="GO" id="GO:0010181">
    <property type="term" value="F:FMN binding"/>
    <property type="evidence" value="ECO:0007669"/>
    <property type="project" value="InterPro"/>
</dbReference>
<dbReference type="Proteomes" id="UP000297385">
    <property type="component" value="Unassembled WGS sequence"/>
</dbReference>
<evidence type="ECO:0000313" key="5">
    <source>
        <dbReference type="EMBL" id="TFE42007.1"/>
    </source>
</evidence>
<organism evidence="5 6">
    <name type="scientific">Paraburkholderia dipogonis</name>
    <dbReference type="NCBI Taxonomy" id="1211383"/>
    <lineage>
        <taxon>Bacteria</taxon>
        <taxon>Pseudomonadati</taxon>
        <taxon>Pseudomonadota</taxon>
        <taxon>Betaproteobacteria</taxon>
        <taxon>Burkholderiales</taxon>
        <taxon>Burkholderiaceae</taxon>
        <taxon>Paraburkholderia</taxon>
    </lineage>
</organism>
<dbReference type="InterPro" id="IPR045247">
    <property type="entry name" value="Oye-like"/>
</dbReference>
<comment type="similarity">
    <text evidence="2">Belongs to the NADH:flavin oxidoreductase/NADH oxidase family.</text>
</comment>
<sequence>MKLFNPFELGGLTLSNRIVMAPLTRARAGEHDEPTDSMARYYAQRASAGLIVSEAINITTRSQSFQSSPGLHTDEQTEGWRKVVAKVHEAGGRIVAQLWHTGRASSFALLHGEAPVAPSAVNDDLHMLHVWARLQNGSYTRILATPSRAFTTEEVREAVREYGRGAKNARAAGFDGVEIHAANGYLIHQFLSGTTNQRTDEYGGSVEARSLFLRQVVEQVREIFPIGQIGVRISPFADYNNVRDPNPFETYRYVSQMLQELGVGYVHVADTNGWFDRPDLPELLDIVRPAYKGTIIVNGGIDGEKARRLVEDGQTDLVAFGRAFISNPDLVRRLKEGLPLSTPVTVPEDWWGGSDKGYIDFPEYSEIDAS</sequence>
<reference evidence="5 6" key="1">
    <citation type="submission" date="2019-03" db="EMBL/GenBank/DDBJ databases">
        <title>Complete Genome Sequence of Paraburkholderia dipogonis ICMP 19430T, a Nitrogen-fixing Symbiont of the South African Invasive Legume Dipogon lignosus in New Zealand.</title>
        <authorList>
            <person name="De Meyer S.E."/>
        </authorList>
    </citation>
    <scope>NUCLEOTIDE SEQUENCE [LARGE SCALE GENOMIC DNA]</scope>
    <source>
        <strain evidence="5 6">ICMP 19430</strain>
    </source>
</reference>
<evidence type="ECO:0000259" key="4">
    <source>
        <dbReference type="Pfam" id="PF00724"/>
    </source>
</evidence>
<dbReference type="PANTHER" id="PTHR22893">
    <property type="entry name" value="NADH OXIDOREDUCTASE-RELATED"/>
    <property type="match status" value="1"/>
</dbReference>
<dbReference type="GO" id="GO:0005829">
    <property type="term" value="C:cytosol"/>
    <property type="evidence" value="ECO:0007669"/>
    <property type="project" value="UniProtKB-ARBA"/>
</dbReference>
<dbReference type="GO" id="GO:0016628">
    <property type="term" value="F:oxidoreductase activity, acting on the CH-CH group of donors, NAD or NADP as acceptor"/>
    <property type="evidence" value="ECO:0007669"/>
    <property type="project" value="UniProtKB-ARBA"/>
</dbReference>
<proteinExistence type="inferred from homology"/>
<dbReference type="Gene3D" id="3.20.20.70">
    <property type="entry name" value="Aldolase class I"/>
    <property type="match status" value="1"/>
</dbReference>